<evidence type="ECO:0000313" key="2">
    <source>
        <dbReference type="Proteomes" id="UP000233534"/>
    </source>
</evidence>
<dbReference type="InterPro" id="IPR046357">
    <property type="entry name" value="PPIase_dom_sf"/>
</dbReference>
<accession>A0A2K9EHW1</accession>
<dbReference type="AlphaFoldDB" id="A0A2K9EHW1"/>
<dbReference type="KEGG" id="hsc:HVS_00555"/>
<sequence>MLKKKRAIISIASLLVLALLVAYFAYSNATSYVAIINGERITEAEYRFFLYSEKRVMEMDKTQEEIDALWNSKIDGVDATEVVKQNALENAKKYKIQYFKAKEQGLFLNDNDYKSIEDSINVLLGQMSGFEGTRKQAEKSFKEWFGISVKEYRNIVEKLHLGYKFALKEQENNIKVTEQELKDHFKENSGNFIKATANILLFYKRDVPKFYKRDVPNGYTMLTDEEIEESKKKAEEALKEIKDGKRFISVAAKYAEDKKVELEENTEVKMGADMEQEIIDWAVKSNVGDVELIETDLGFNVIEILSLTSFEDERDNVRSVVAGEKYEKILDEWAKDSIYNLELNEKALNKIKVR</sequence>
<name>A0A2K9EHW1_9FIRM</name>
<dbReference type="SUPFAM" id="SSF54534">
    <property type="entry name" value="FKBP-like"/>
    <property type="match status" value="1"/>
</dbReference>
<keyword evidence="2" id="KW-1185">Reference proteome</keyword>
<dbReference type="SUPFAM" id="SSF109998">
    <property type="entry name" value="Triger factor/SurA peptide-binding domain-like"/>
    <property type="match status" value="1"/>
</dbReference>
<organism evidence="1 2">
    <name type="scientific">Acetivibrio saccincola</name>
    <dbReference type="NCBI Taxonomy" id="1677857"/>
    <lineage>
        <taxon>Bacteria</taxon>
        <taxon>Bacillati</taxon>
        <taxon>Bacillota</taxon>
        <taxon>Clostridia</taxon>
        <taxon>Eubacteriales</taxon>
        <taxon>Oscillospiraceae</taxon>
        <taxon>Acetivibrio</taxon>
    </lineage>
</organism>
<dbReference type="InterPro" id="IPR027304">
    <property type="entry name" value="Trigger_fact/SurA_dom_sf"/>
</dbReference>
<dbReference type="GO" id="GO:0003755">
    <property type="term" value="F:peptidyl-prolyl cis-trans isomerase activity"/>
    <property type="evidence" value="ECO:0007669"/>
    <property type="project" value="UniProtKB-EC"/>
</dbReference>
<proteinExistence type="predicted"/>
<dbReference type="PANTHER" id="PTHR47245:SF2">
    <property type="entry name" value="PEPTIDYL-PROLYL CIS-TRANS ISOMERASE HP_0175-RELATED"/>
    <property type="match status" value="1"/>
</dbReference>
<dbReference type="EC" id="5.2.1.8" evidence="1"/>
<evidence type="ECO:0000313" key="1">
    <source>
        <dbReference type="EMBL" id="AUG56091.1"/>
    </source>
</evidence>
<gene>
    <name evidence="1" type="primary">prsA1</name>
    <name evidence="1" type="ORF">HVS_00555</name>
</gene>
<protein>
    <submittedName>
        <fullName evidence="1">Foldase protein PrsA</fullName>
        <ecNumber evidence="1">5.2.1.8</ecNumber>
    </submittedName>
</protein>
<dbReference type="PANTHER" id="PTHR47245">
    <property type="entry name" value="PEPTIDYLPROLYL ISOMERASE"/>
    <property type="match status" value="1"/>
</dbReference>
<keyword evidence="1" id="KW-0413">Isomerase</keyword>
<dbReference type="Gene3D" id="1.10.4030.10">
    <property type="entry name" value="Porin chaperone SurA, peptide-binding domain"/>
    <property type="match status" value="1"/>
</dbReference>
<reference evidence="1 2" key="1">
    <citation type="submission" date="2017-12" db="EMBL/GenBank/DDBJ databases">
        <title>Complete genome sequence of Herbivorax saccincola GGR1, a novel Cellulosome-producing hydrolytic bacterium in a thermophilic biogas plant, established by Illumina and Nanopore MinION sequencing.</title>
        <authorList>
            <person name="Pechtl A."/>
            <person name="Ruckert C."/>
            <person name="Koeck D.E."/>
            <person name="Maus I."/>
            <person name="Winkler A."/>
            <person name="Kalinowski J."/>
            <person name="Puhler A."/>
            <person name="Schwarz W.W."/>
            <person name="Zverlov V.V."/>
            <person name="Schluter A."/>
            <person name="Liebl W."/>
        </authorList>
    </citation>
    <scope>NUCLEOTIDE SEQUENCE [LARGE SCALE GENOMIC DNA]</scope>
    <source>
        <strain evidence="2">SR1</strain>
    </source>
</reference>
<dbReference type="InterPro" id="IPR050245">
    <property type="entry name" value="PrsA_foldase"/>
</dbReference>
<dbReference type="EMBL" id="CP025197">
    <property type="protein sequence ID" value="AUG56091.1"/>
    <property type="molecule type" value="Genomic_DNA"/>
</dbReference>
<dbReference type="Pfam" id="PF13616">
    <property type="entry name" value="Rotamase_3"/>
    <property type="match status" value="1"/>
</dbReference>
<dbReference type="Gene3D" id="3.10.50.40">
    <property type="match status" value="1"/>
</dbReference>
<dbReference type="Proteomes" id="UP000233534">
    <property type="component" value="Chromosome"/>
</dbReference>